<organism evidence="1">
    <name type="scientific">viral metagenome</name>
    <dbReference type="NCBI Taxonomy" id="1070528"/>
    <lineage>
        <taxon>unclassified sequences</taxon>
        <taxon>metagenomes</taxon>
        <taxon>organismal metagenomes</taxon>
    </lineage>
</organism>
<protein>
    <submittedName>
        <fullName evidence="1">Uncharacterized protein</fullName>
    </submittedName>
</protein>
<sequence length="59" mass="6617">MTIDKALEVLAVLTRAPGIDQHPQLFNAVNLGIEALRQVKYSRFDPSTWEPRPLPGETD</sequence>
<name>A0A6H1ZUA4_9ZZZZ</name>
<dbReference type="EMBL" id="MT144241">
    <property type="protein sequence ID" value="QJA51154.1"/>
    <property type="molecule type" value="Genomic_DNA"/>
</dbReference>
<dbReference type="AlphaFoldDB" id="A0A6H1ZUA4"/>
<evidence type="ECO:0000313" key="1">
    <source>
        <dbReference type="EMBL" id="QJA51154.1"/>
    </source>
</evidence>
<reference evidence="1" key="1">
    <citation type="submission" date="2020-03" db="EMBL/GenBank/DDBJ databases">
        <title>The deep terrestrial virosphere.</title>
        <authorList>
            <person name="Holmfeldt K."/>
            <person name="Nilsson E."/>
            <person name="Simone D."/>
            <person name="Lopez-Fernandez M."/>
            <person name="Wu X."/>
            <person name="de Brujin I."/>
            <person name="Lundin D."/>
            <person name="Andersson A."/>
            <person name="Bertilsson S."/>
            <person name="Dopson M."/>
        </authorList>
    </citation>
    <scope>NUCLEOTIDE SEQUENCE</scope>
    <source>
        <strain evidence="1">TM448A01999</strain>
    </source>
</reference>
<accession>A0A6H1ZUA4</accession>
<proteinExistence type="predicted"/>
<gene>
    <name evidence="1" type="ORF">TM448A01999_0002</name>
</gene>